<dbReference type="InterPro" id="IPR044861">
    <property type="entry name" value="IPNS-like_FE2OG_OXY"/>
</dbReference>
<dbReference type="InterPro" id="IPR005123">
    <property type="entry name" value="Oxoglu/Fe-dep_dioxygenase_dom"/>
</dbReference>
<proteinExistence type="predicted"/>
<dbReference type="AlphaFoldDB" id="A0A7C9DUW2"/>
<dbReference type="EMBL" id="GISG01174547">
    <property type="protein sequence ID" value="MBA4652421.1"/>
    <property type="molecule type" value="Transcribed_RNA"/>
</dbReference>
<protein>
    <recommendedName>
        <fullName evidence="1">Fe2OG dioxygenase domain-containing protein</fullName>
    </recommendedName>
</protein>
<dbReference type="InterPro" id="IPR027443">
    <property type="entry name" value="IPNS-like_sf"/>
</dbReference>
<dbReference type="InterPro" id="IPR050231">
    <property type="entry name" value="Iron_ascorbate_oxido_reductase"/>
</dbReference>
<dbReference type="SUPFAM" id="SSF51197">
    <property type="entry name" value="Clavaminate synthase-like"/>
    <property type="match status" value="1"/>
</dbReference>
<accession>A0A7C9DUW2</accession>
<feature type="domain" description="Fe2OG dioxygenase" evidence="1">
    <location>
        <begin position="1"/>
        <end position="69"/>
    </location>
</feature>
<reference evidence="2" key="2">
    <citation type="submission" date="2020-07" db="EMBL/GenBank/DDBJ databases">
        <authorList>
            <person name="Vera ALvarez R."/>
            <person name="Arias-Moreno D.M."/>
            <person name="Jimenez-Jacinto V."/>
            <person name="Jimenez-Bremont J.F."/>
            <person name="Swaminathan K."/>
            <person name="Moose S.P."/>
            <person name="Guerrero-Gonzalez M.L."/>
            <person name="Marino-Ramirez L."/>
            <person name="Landsman D."/>
            <person name="Rodriguez-Kessler M."/>
            <person name="Delgado-Sanchez P."/>
        </authorList>
    </citation>
    <scope>NUCLEOTIDE SEQUENCE</scope>
    <source>
        <tissue evidence="2">Cladode</tissue>
    </source>
</reference>
<name>A0A7C9DUW2_OPUST</name>
<dbReference type="PROSITE" id="PS51471">
    <property type="entry name" value="FE2OG_OXY"/>
    <property type="match status" value="1"/>
</dbReference>
<dbReference type="Gene3D" id="2.60.120.330">
    <property type="entry name" value="B-lactam Antibiotic, Isopenicillin N Synthase, Chain"/>
    <property type="match status" value="1"/>
</dbReference>
<dbReference type="PANTHER" id="PTHR47990">
    <property type="entry name" value="2-OXOGLUTARATE (2OG) AND FE(II)-DEPENDENT OXYGENASE SUPERFAMILY PROTEIN-RELATED"/>
    <property type="match status" value="1"/>
</dbReference>
<dbReference type="Pfam" id="PF03171">
    <property type="entry name" value="2OG-FeII_Oxy"/>
    <property type="match status" value="1"/>
</dbReference>
<evidence type="ECO:0000259" key="1">
    <source>
        <dbReference type="PROSITE" id="PS51471"/>
    </source>
</evidence>
<organism evidence="2">
    <name type="scientific">Opuntia streptacantha</name>
    <name type="common">Prickly pear cactus</name>
    <name type="synonym">Opuntia cardona</name>
    <dbReference type="NCBI Taxonomy" id="393608"/>
    <lineage>
        <taxon>Eukaryota</taxon>
        <taxon>Viridiplantae</taxon>
        <taxon>Streptophyta</taxon>
        <taxon>Embryophyta</taxon>
        <taxon>Tracheophyta</taxon>
        <taxon>Spermatophyta</taxon>
        <taxon>Magnoliopsida</taxon>
        <taxon>eudicotyledons</taxon>
        <taxon>Gunneridae</taxon>
        <taxon>Pentapetalae</taxon>
        <taxon>Caryophyllales</taxon>
        <taxon>Cactineae</taxon>
        <taxon>Cactaceae</taxon>
        <taxon>Opuntioideae</taxon>
        <taxon>Opuntia</taxon>
    </lineage>
</organism>
<evidence type="ECO:0000313" key="2">
    <source>
        <dbReference type="EMBL" id="MBA4652421.1"/>
    </source>
</evidence>
<sequence length="119" mass="13478">MSANSDQVGGLQLVKDGKWIAVKPNPKALIVNIGDLFQAWSNGVYKSVEHRVVGNPKAERFSTAYFLCPSNDAVIQSWSSEEEPSMYRKFSFREYRQQVQDDVRKLGYKIGLSRFLVCG</sequence>
<reference evidence="2" key="1">
    <citation type="journal article" date="2013" name="J. Plant Res.">
        <title>Effect of fungi and light on seed germination of three Opuntia species from semiarid lands of central Mexico.</title>
        <authorList>
            <person name="Delgado-Sanchez P."/>
            <person name="Jimenez-Bremont J.F."/>
            <person name="Guerrero-Gonzalez Mde L."/>
            <person name="Flores J."/>
        </authorList>
    </citation>
    <scope>NUCLEOTIDE SEQUENCE</scope>
    <source>
        <tissue evidence="2">Cladode</tissue>
    </source>
</reference>